<proteinExistence type="predicted"/>
<protein>
    <submittedName>
        <fullName evidence="1">Uncharacterized protein</fullName>
    </submittedName>
</protein>
<name>A0A0G2Y294_9VIRU</name>
<dbReference type="EMBL" id="KM982402">
    <property type="protein sequence ID" value="AKI79863.1"/>
    <property type="molecule type" value="Genomic_DNA"/>
</dbReference>
<dbReference type="KEGG" id="vg:80513661"/>
<reference evidence="1 2" key="1">
    <citation type="submission" date="2014-10" db="EMBL/GenBank/DDBJ databases">
        <title>Pan-genome analysis of Brazilian lineage A amoebal mimiviruses.</title>
        <authorList>
            <person name="Assis F.L."/>
            <person name="Abrahao J.S."/>
            <person name="Kroon E.G."/>
            <person name="Dornas F.P."/>
            <person name="Andrade K.R."/>
            <person name="Borato P.V.M."/>
            <person name="Pilotto M.R."/>
            <person name="Benamar S."/>
            <person name="LaScola B."/>
            <person name="Colson P."/>
        </authorList>
    </citation>
    <scope>NUCLEOTIDE SEQUENCE [LARGE SCALE GENOMIC DNA]</scope>
    <source>
        <strain evidence="1 2">Kroon</strain>
    </source>
</reference>
<evidence type="ECO:0000313" key="2">
    <source>
        <dbReference type="Proteomes" id="UP000240461"/>
    </source>
</evidence>
<evidence type="ECO:0000313" key="1">
    <source>
        <dbReference type="EMBL" id="AKI79863.1"/>
    </source>
</evidence>
<keyword evidence="2" id="KW-1185">Reference proteome</keyword>
<accession>A0A0G2Y294</accession>
<sequence>MNFGYNQQGGYNRTSYGPGFVHPGQSLSVDKYKHYISSNYDGKPQNAILSPAQISNGIYYKDWKNLKGWN</sequence>
<organism evidence="1 2">
    <name type="scientific">Acanthamoeba polyphaga mimivirus Kroon</name>
    <dbReference type="NCBI Taxonomy" id="3069720"/>
    <lineage>
        <taxon>Viruses</taxon>
        <taxon>Varidnaviria</taxon>
        <taxon>Bamfordvirae</taxon>
        <taxon>Nucleocytoviricota</taxon>
        <taxon>Megaviricetes</taxon>
        <taxon>Imitervirales</taxon>
        <taxon>Mimiviridae</taxon>
        <taxon>Megamimivirinae</taxon>
        <taxon>Mimivirus</taxon>
        <taxon>Mimivirus lagoaense</taxon>
    </lineage>
</organism>
<dbReference type="Proteomes" id="UP000240461">
    <property type="component" value="Segment"/>
</dbReference>